<feature type="domain" description="Bacterial virulence protein VirB8" evidence="6">
    <location>
        <begin position="10"/>
        <end position="222"/>
    </location>
</feature>
<sequence length="227" mass="25876">MTEQKLIADSRSFEQQMIDRDKRATKAGFLVGGAGLLIAILSLIAIVIMLPLKQTTVELYTVDNHTGRVEHVTRASKTTLTAEEAYQKAMAANYVKLRERYVYPALQDDYETVQIYNSPQVNDDYLALYAGKNAPDKVYNNAAHTVKIEIISEQITNATAPDKVATVRYKKIIRRMADNSIRNEYWDARFTFHSDPEKEMSDVEREINPFGFTVTSWQTDREIRGGE</sequence>
<evidence type="ECO:0000256" key="5">
    <source>
        <dbReference type="SAM" id="Phobius"/>
    </source>
</evidence>
<dbReference type="AlphaFoldDB" id="A0A6X8SQT2"/>
<dbReference type="CDD" id="cd16424">
    <property type="entry name" value="VirB8"/>
    <property type="match status" value="1"/>
</dbReference>
<reference evidence="7" key="2">
    <citation type="submission" date="2019-10" db="EMBL/GenBank/DDBJ databases">
        <authorList>
            <consortium name="NCBI Pathogen Detection Project"/>
        </authorList>
    </citation>
    <scope>NUCLEOTIDE SEQUENCE</scope>
    <source>
        <strain evidence="7">Salmonella enterica</strain>
    </source>
</reference>
<keyword evidence="2 5" id="KW-0812">Transmembrane</keyword>
<keyword evidence="4 5" id="KW-0472">Membrane</keyword>
<dbReference type="Pfam" id="PF04335">
    <property type="entry name" value="VirB8"/>
    <property type="match status" value="1"/>
</dbReference>
<evidence type="ECO:0000259" key="6">
    <source>
        <dbReference type="Pfam" id="PF04335"/>
    </source>
</evidence>
<dbReference type="InterPro" id="IPR032710">
    <property type="entry name" value="NTF2-like_dom_sf"/>
</dbReference>
<accession>A0A6X8SQT2</accession>
<comment type="subcellular location">
    <subcellularLocation>
        <location evidence="1">Membrane</location>
        <topology evidence="1">Single-pass membrane protein</topology>
    </subcellularLocation>
</comment>
<evidence type="ECO:0000313" key="7">
    <source>
        <dbReference type="EMBL" id="HAB2187230.1"/>
    </source>
</evidence>
<evidence type="ECO:0000256" key="2">
    <source>
        <dbReference type="ARBA" id="ARBA00022692"/>
    </source>
</evidence>
<proteinExistence type="predicted"/>
<protein>
    <submittedName>
        <fullName evidence="7">Type IV secretion system protein</fullName>
    </submittedName>
</protein>
<dbReference type="GO" id="GO:0016020">
    <property type="term" value="C:membrane"/>
    <property type="evidence" value="ECO:0007669"/>
    <property type="project" value="UniProtKB-SubCell"/>
</dbReference>
<evidence type="ECO:0000256" key="1">
    <source>
        <dbReference type="ARBA" id="ARBA00004167"/>
    </source>
</evidence>
<name>A0A6X8SQT2_SALDZ</name>
<dbReference type="EMBL" id="DAAFZM010000045">
    <property type="protein sequence ID" value="HAB2187230.1"/>
    <property type="molecule type" value="Genomic_DNA"/>
</dbReference>
<comment type="caution">
    <text evidence="7">The sequence shown here is derived from an EMBL/GenBank/DDBJ whole genome shotgun (WGS) entry which is preliminary data.</text>
</comment>
<reference evidence="7" key="1">
    <citation type="journal article" date="2018" name="Genome Biol.">
        <title>SKESA: strategic k-mer extension for scrupulous assemblies.</title>
        <authorList>
            <person name="Souvorov A."/>
            <person name="Agarwala R."/>
            <person name="Lipman D.J."/>
        </authorList>
    </citation>
    <scope>NUCLEOTIDE SEQUENCE</scope>
    <source>
        <strain evidence="7">Salmonella enterica</strain>
    </source>
</reference>
<keyword evidence="3 5" id="KW-1133">Transmembrane helix</keyword>
<dbReference type="SUPFAM" id="SSF54427">
    <property type="entry name" value="NTF2-like"/>
    <property type="match status" value="1"/>
</dbReference>
<feature type="transmembrane region" description="Helical" evidence="5">
    <location>
        <begin position="27"/>
        <end position="52"/>
    </location>
</feature>
<gene>
    <name evidence="7" type="ORF">GB348_22070</name>
</gene>
<dbReference type="Gene3D" id="3.10.450.230">
    <property type="entry name" value="VirB8 protein"/>
    <property type="match status" value="1"/>
</dbReference>
<dbReference type="InterPro" id="IPR007430">
    <property type="entry name" value="VirB8"/>
</dbReference>
<organism evidence="7">
    <name type="scientific">Salmonella diarizonae</name>
    <dbReference type="NCBI Taxonomy" id="59204"/>
    <lineage>
        <taxon>Bacteria</taxon>
        <taxon>Pseudomonadati</taxon>
        <taxon>Pseudomonadota</taxon>
        <taxon>Gammaproteobacteria</taxon>
        <taxon>Enterobacterales</taxon>
        <taxon>Enterobacteriaceae</taxon>
        <taxon>Salmonella</taxon>
    </lineage>
</organism>
<evidence type="ECO:0000256" key="3">
    <source>
        <dbReference type="ARBA" id="ARBA00022989"/>
    </source>
</evidence>
<evidence type="ECO:0000256" key="4">
    <source>
        <dbReference type="ARBA" id="ARBA00023136"/>
    </source>
</evidence>